<evidence type="ECO:0000313" key="5">
    <source>
        <dbReference type="EMBL" id="WNL22748.1"/>
    </source>
</evidence>
<gene>
    <name evidence="2" type="ORF">RJG51_02990</name>
    <name evidence="1" type="ORF">RJG52_07245</name>
    <name evidence="3" type="ORF">RJG53_10250</name>
    <name evidence="5" type="ORF">RJG55_07250</name>
    <name evidence="4" type="ORF">RJG56_10130</name>
    <name evidence="6" type="ORF">RJG57_04125</name>
</gene>
<sequence length="398" mass="44484">MSLNRGIVAKYKANNPYIIKVSSTLPLAMVLTGDCEEGIYCFDSPEDALESVFFKNVETGNLKKYLQLGIDEFPVIVPTIVSVVNIKYEDDEAEVKVVDEALMKSSIIEAVNALRKASSTINKASKKGEPVTYKPDIIVVPDYHIGDLDICNSINTVCEYLGARTFFDADAELNSEALAFRANFTSDRITLAKCGLGKWNTTSNQTDFYCASAVLAFLRVYIDGQSTVGYAKSISNRILPFSSVKYPVEFIAGKQDETDSLTEKQIMSFISHKGIRSWEYATCTNTIWKDARRVRIFDLAAQSTVDALFEAVDKDIDELMACKRALENFMADLVGQNVMVDGFKVYLNTKLTTQTAIDEGRFYLEVDCDDMPSPRLIEVTYNKVSQSAERIYKMIEEA</sequence>
<organism evidence="4">
    <name type="scientific">Arcobacter sp. AZ-2023</name>
    <dbReference type="NCBI Taxonomy" id="3074453"/>
    <lineage>
        <taxon>Bacteria</taxon>
        <taxon>Pseudomonadati</taxon>
        <taxon>Campylobacterota</taxon>
        <taxon>Epsilonproteobacteria</taxon>
        <taxon>Campylobacterales</taxon>
        <taxon>Arcobacteraceae</taxon>
        <taxon>Arcobacter</taxon>
    </lineage>
</organism>
<evidence type="ECO:0000313" key="4">
    <source>
        <dbReference type="EMBL" id="WNL21091.1"/>
    </source>
</evidence>
<dbReference type="PANTHER" id="PTHR35861">
    <property type="match status" value="1"/>
</dbReference>
<name>A0AA96I7Y1_9BACT</name>
<dbReference type="InterPro" id="IPR052042">
    <property type="entry name" value="Tail_sheath_structural"/>
</dbReference>
<dbReference type="EMBL" id="CP134852">
    <property type="protein sequence ID" value="WNL26361.1"/>
    <property type="molecule type" value="Genomic_DNA"/>
</dbReference>
<dbReference type="EMBL" id="CP134851">
    <property type="protein sequence ID" value="WNL22748.1"/>
    <property type="molecule type" value="Genomic_DNA"/>
</dbReference>
<accession>A0AA96I7Y1</accession>
<dbReference type="PANTHER" id="PTHR35861:SF1">
    <property type="entry name" value="PHAGE TAIL SHEATH PROTEIN"/>
    <property type="match status" value="1"/>
</dbReference>
<evidence type="ECO:0000313" key="3">
    <source>
        <dbReference type="EMBL" id="WNL18952.1"/>
    </source>
</evidence>
<evidence type="ECO:0008006" key="7">
    <source>
        <dbReference type="Google" id="ProtNLM"/>
    </source>
</evidence>
<dbReference type="EMBL" id="CP134844">
    <property type="protein sequence ID" value="WNL11723.1"/>
    <property type="molecule type" value="Genomic_DNA"/>
</dbReference>
<protein>
    <recommendedName>
        <fullName evidence="7">Phage tail protein</fullName>
    </recommendedName>
</protein>
<proteinExistence type="predicted"/>
<dbReference type="EMBL" id="CP134850">
    <property type="protein sequence ID" value="WNL21091.1"/>
    <property type="molecule type" value="Genomic_DNA"/>
</dbReference>
<evidence type="ECO:0000313" key="6">
    <source>
        <dbReference type="EMBL" id="WNL26361.1"/>
    </source>
</evidence>
<reference evidence="4" key="1">
    <citation type="submission" date="2023-09" db="EMBL/GenBank/DDBJ databases">
        <title>Arcobacter tbilisiensis sp. nov. isolated from chicken meat in Tbilisi, Georgia.</title>
        <authorList>
            <person name="Matthias R."/>
            <person name="Zautner A.E."/>
        </authorList>
    </citation>
    <scope>NUCLEOTIDE SEQUENCE</scope>
    <source>
        <strain evidence="6">LEO 70</strain>
        <strain evidence="5">LEO 74</strain>
        <strain evidence="4">LEO 79</strain>
        <strain evidence="3">LEO 99</strain>
    </source>
</reference>
<dbReference type="AlphaFoldDB" id="A0AA96I7Y1"/>
<evidence type="ECO:0000313" key="2">
    <source>
        <dbReference type="EMBL" id="WNL15166.1"/>
    </source>
</evidence>
<evidence type="ECO:0000313" key="1">
    <source>
        <dbReference type="EMBL" id="WNL11723.1"/>
    </source>
</evidence>
<dbReference type="EMBL" id="CP134845">
    <property type="protein sequence ID" value="WNL15166.1"/>
    <property type="molecule type" value="Genomic_DNA"/>
</dbReference>
<dbReference type="EMBL" id="CP134849">
    <property type="protein sequence ID" value="WNL18952.1"/>
    <property type="molecule type" value="Genomic_DNA"/>
</dbReference>
<reference evidence="1" key="2">
    <citation type="submission" date="2023-09" db="EMBL/GenBank/DDBJ databases">
        <title>Characterization of Arcobacter Isolates from Retail Chicken Sold in Supermarkets in Tbilisi, Georgia.</title>
        <authorList>
            <person name="Matthias R."/>
            <person name="Zautner A.E."/>
        </authorList>
    </citation>
    <scope>NUCLEOTIDE SEQUENCE</scope>
    <source>
        <strain evidence="2">LEO 108</strain>
        <strain evidence="1">LEO 109</strain>
    </source>
</reference>